<protein>
    <submittedName>
        <fullName evidence="1">Uncharacterized protein</fullName>
    </submittedName>
</protein>
<dbReference type="AlphaFoldDB" id="A0A5C4JB34"/>
<evidence type="ECO:0000313" key="1">
    <source>
        <dbReference type="EMBL" id="TMQ95903.1"/>
    </source>
</evidence>
<evidence type="ECO:0000313" key="2">
    <source>
        <dbReference type="Proteomes" id="UP000309174"/>
    </source>
</evidence>
<sequence length="170" mass="19085">MTDFSDIEVGDEHIELLRRFLSDDPNDPSTFDVSTAESNAIAHNLMAYSAFAVAVLRKFSPNFTIPEVIRYVTDLRKAILRENALQINPRVAEGMIRAVLEDQTLKDREPYGADNEAMVNAGFAVLLELFHGAELKGPELDEFLRESADYARRWLAVQQARQAREEASAG</sequence>
<name>A0A5C4JB34_9ACTN</name>
<reference evidence="1 2" key="1">
    <citation type="submission" date="2019-05" db="EMBL/GenBank/DDBJ databases">
        <title>Draft genome sequence of Actinomadura sp. 14C53.</title>
        <authorList>
            <person name="Saricaoglu S."/>
            <person name="Isik K."/>
        </authorList>
    </citation>
    <scope>NUCLEOTIDE SEQUENCE [LARGE SCALE GENOMIC DNA]</scope>
    <source>
        <strain evidence="1 2">14C53</strain>
    </source>
</reference>
<dbReference type="Proteomes" id="UP000309174">
    <property type="component" value="Unassembled WGS sequence"/>
</dbReference>
<gene>
    <name evidence="1" type="ORF">ETD83_21940</name>
</gene>
<comment type="caution">
    <text evidence="1">The sequence shown here is derived from an EMBL/GenBank/DDBJ whole genome shotgun (WGS) entry which is preliminary data.</text>
</comment>
<keyword evidence="2" id="KW-1185">Reference proteome</keyword>
<organism evidence="1 2">
    <name type="scientific">Actinomadura soli</name>
    <dbReference type="NCBI Taxonomy" id="2508997"/>
    <lineage>
        <taxon>Bacteria</taxon>
        <taxon>Bacillati</taxon>
        <taxon>Actinomycetota</taxon>
        <taxon>Actinomycetes</taxon>
        <taxon>Streptosporangiales</taxon>
        <taxon>Thermomonosporaceae</taxon>
        <taxon>Actinomadura</taxon>
    </lineage>
</organism>
<proteinExistence type="predicted"/>
<dbReference type="OrthoDB" id="3478209at2"/>
<accession>A0A5C4JB34</accession>
<dbReference type="EMBL" id="VCKW01000113">
    <property type="protein sequence ID" value="TMQ95903.1"/>
    <property type="molecule type" value="Genomic_DNA"/>
</dbReference>
<dbReference type="RefSeq" id="WP_138647020.1">
    <property type="nucleotide sequence ID" value="NZ_VCKW01000113.1"/>
</dbReference>